<dbReference type="EMBL" id="JBJDQH010000108">
    <property type="protein sequence ID" value="MFK4273333.1"/>
    <property type="molecule type" value="Genomic_DNA"/>
</dbReference>
<keyword evidence="2" id="KW-1185">Reference proteome</keyword>
<name>A0ABW8M567_9ACTN</name>
<feature type="non-terminal residue" evidence="1">
    <location>
        <position position="1"/>
    </location>
</feature>
<sequence length="500" mass="59485">SSESAKWDLSKVFPPYNSHEIPKVKIEKYDFGGKSGFNRIAVSMQPNGIDGPGMYGDFGRYVFESALYNFVDVDLENVYHYSMKFIREKLKYTDELFGDYDTNLHHPLIRGNSDQYERIGKKYQWIAMYNILARISDTHKIEGDSEREDYIYKGAYDPFVRDFDPTLNDKLIIANDIPKFILGDNLDITFSKDLGKDRILIIEWLEEDIQYFSRHSDKLTYTDTTGEEWILLKQYDEKKKSERIFFDSSDPDQRVWSMSHSYFVKDTQFDDFKEELKDKNFMGRWFPEARSTYTLYNGEYPWSYSCEELNMDQWYSYEAKSGETYNVEHAGKVPIFFDDLDDDEKNAPPFFALEEKTWVETIYKTKKIGEMIPTYVELTWEEEYDFSNQERHEQFLFPTKILYNGLKLHQKDNHGYYYNANDELIAFDGRLSELSSGLLIKKKRLVQYLKENKLKIFWTCLGEKQYMFGSRDQSRSEWSGFLYLDENKIIGEMKHIKTNN</sequence>
<dbReference type="Proteomes" id="UP001620295">
    <property type="component" value="Unassembled WGS sequence"/>
</dbReference>
<comment type="caution">
    <text evidence="1">The sequence shown here is derived from an EMBL/GenBank/DDBJ whole genome shotgun (WGS) entry which is preliminary data.</text>
</comment>
<evidence type="ECO:0000313" key="2">
    <source>
        <dbReference type="Proteomes" id="UP001620295"/>
    </source>
</evidence>
<dbReference type="RefSeq" id="WP_404749279.1">
    <property type="nucleotide sequence ID" value="NZ_JBJDQH010000108.1"/>
</dbReference>
<gene>
    <name evidence="1" type="ORF">ACI2L5_52120</name>
</gene>
<organism evidence="1 2">
    <name type="scientific">Streptomyces milbemycinicus</name>
    <dbReference type="NCBI Taxonomy" id="476552"/>
    <lineage>
        <taxon>Bacteria</taxon>
        <taxon>Bacillati</taxon>
        <taxon>Actinomycetota</taxon>
        <taxon>Actinomycetes</taxon>
        <taxon>Kitasatosporales</taxon>
        <taxon>Streptomycetaceae</taxon>
        <taxon>Streptomyces</taxon>
    </lineage>
</organism>
<proteinExistence type="predicted"/>
<accession>A0ABW8M567</accession>
<reference evidence="1 2" key="1">
    <citation type="submission" date="2024-11" db="EMBL/GenBank/DDBJ databases">
        <title>The Natural Products Discovery Center: Release of the First 8490 Sequenced Strains for Exploring Actinobacteria Biosynthetic Diversity.</title>
        <authorList>
            <person name="Kalkreuter E."/>
            <person name="Kautsar S.A."/>
            <person name="Yang D."/>
            <person name="Bader C.D."/>
            <person name="Teijaro C.N."/>
            <person name="Fluegel L."/>
            <person name="Davis C.M."/>
            <person name="Simpson J.R."/>
            <person name="Lauterbach L."/>
            <person name="Steele A.D."/>
            <person name="Gui C."/>
            <person name="Meng S."/>
            <person name="Li G."/>
            <person name="Viehrig K."/>
            <person name="Ye F."/>
            <person name="Su P."/>
            <person name="Kiefer A.F."/>
            <person name="Nichols A."/>
            <person name="Cepeda A.J."/>
            <person name="Yan W."/>
            <person name="Fan B."/>
            <person name="Jiang Y."/>
            <person name="Adhikari A."/>
            <person name="Zheng C.-J."/>
            <person name="Schuster L."/>
            <person name="Cowan T.M."/>
            <person name="Smanski M.J."/>
            <person name="Chevrette M.G."/>
            <person name="De Carvalho L.P.S."/>
            <person name="Shen B."/>
        </authorList>
    </citation>
    <scope>NUCLEOTIDE SEQUENCE [LARGE SCALE GENOMIC DNA]</scope>
    <source>
        <strain evidence="1 2">NPDC020863</strain>
    </source>
</reference>
<protein>
    <submittedName>
        <fullName evidence="1">Uncharacterized protein</fullName>
    </submittedName>
</protein>
<evidence type="ECO:0000313" key="1">
    <source>
        <dbReference type="EMBL" id="MFK4273333.1"/>
    </source>
</evidence>